<reference evidence="3 4" key="1">
    <citation type="journal article" date="2019" name="Emerg. Microbes Infect.">
        <title>Comprehensive subspecies identification of 175 nontuberculous mycobacteria species based on 7547 genomic profiles.</title>
        <authorList>
            <person name="Matsumoto Y."/>
            <person name="Kinjo T."/>
            <person name="Motooka D."/>
            <person name="Nabeya D."/>
            <person name="Jung N."/>
            <person name="Uechi K."/>
            <person name="Horii T."/>
            <person name="Iida T."/>
            <person name="Fujita J."/>
            <person name="Nakamura S."/>
        </authorList>
    </citation>
    <scope>NUCLEOTIDE SEQUENCE [LARGE SCALE GENOMIC DNA]</scope>
    <source>
        <strain evidence="3 4">JCM 12603</strain>
    </source>
</reference>
<dbReference type="KEGG" id="mpof:MPOR_09150"/>
<dbReference type="RefSeq" id="WP_163672740.1">
    <property type="nucleotide sequence ID" value="NZ_AP022570.1"/>
</dbReference>
<sequence>MTVNRGLLGATALAAVGVYLLMWVGFTWQWGWLADVDAWALQPTARFGQAHPGWVTGWDVFCTALGPFAFRFATLVVIVVAFVRRRVRVAVFLIVAVELSGVVTEIAKALAERPRPDTAFVDAYGLSFPSGHALGVTAAVLALYVVARPVLRPRWRPWTLGAAVLLIVLMGAARVVLNVHHPSDVVAGWALGYAYFAACLLAVPPYRPRVTEADETPAVSGTAP</sequence>
<keyword evidence="4" id="KW-1185">Reference proteome</keyword>
<feature type="transmembrane region" description="Helical" evidence="1">
    <location>
        <begin position="90"/>
        <end position="111"/>
    </location>
</feature>
<keyword evidence="1" id="KW-0472">Membrane</keyword>
<dbReference type="EMBL" id="AP022570">
    <property type="protein sequence ID" value="BBX49889.1"/>
    <property type="molecule type" value="Genomic_DNA"/>
</dbReference>
<organism evidence="3 4">
    <name type="scientific">Mycolicibacterium poriferae</name>
    <dbReference type="NCBI Taxonomy" id="39694"/>
    <lineage>
        <taxon>Bacteria</taxon>
        <taxon>Bacillati</taxon>
        <taxon>Actinomycetota</taxon>
        <taxon>Actinomycetes</taxon>
        <taxon>Mycobacteriales</taxon>
        <taxon>Mycobacteriaceae</taxon>
        <taxon>Mycolicibacterium</taxon>
    </lineage>
</organism>
<feature type="transmembrane region" description="Helical" evidence="1">
    <location>
        <begin position="7"/>
        <end position="26"/>
    </location>
</feature>
<dbReference type="Gene3D" id="1.20.144.10">
    <property type="entry name" value="Phosphatidic acid phosphatase type 2/haloperoxidase"/>
    <property type="match status" value="1"/>
</dbReference>
<dbReference type="InterPro" id="IPR000326">
    <property type="entry name" value="PAP2/HPO"/>
</dbReference>
<dbReference type="InterPro" id="IPR036938">
    <property type="entry name" value="PAP2/HPO_sf"/>
</dbReference>
<accession>A0A6N4V672</accession>
<feature type="transmembrane region" description="Helical" evidence="1">
    <location>
        <begin position="123"/>
        <end position="146"/>
    </location>
</feature>
<gene>
    <name evidence="3" type="ORF">MPOR_09150</name>
</gene>
<feature type="transmembrane region" description="Helical" evidence="1">
    <location>
        <begin position="185"/>
        <end position="203"/>
    </location>
</feature>
<evidence type="ECO:0000313" key="3">
    <source>
        <dbReference type="EMBL" id="BBX49889.1"/>
    </source>
</evidence>
<dbReference type="PANTHER" id="PTHR14969:SF13">
    <property type="entry name" value="AT30094P"/>
    <property type="match status" value="1"/>
</dbReference>
<evidence type="ECO:0000259" key="2">
    <source>
        <dbReference type="SMART" id="SM00014"/>
    </source>
</evidence>
<dbReference type="PANTHER" id="PTHR14969">
    <property type="entry name" value="SPHINGOSINE-1-PHOSPHATE PHOSPHOHYDROLASE"/>
    <property type="match status" value="1"/>
</dbReference>
<dbReference type="Pfam" id="PF01569">
    <property type="entry name" value="PAP2"/>
    <property type="match status" value="1"/>
</dbReference>
<feature type="transmembrane region" description="Helical" evidence="1">
    <location>
        <begin position="158"/>
        <end position="179"/>
    </location>
</feature>
<keyword evidence="1" id="KW-1133">Transmembrane helix</keyword>
<dbReference type="SMART" id="SM00014">
    <property type="entry name" value="acidPPc"/>
    <property type="match status" value="1"/>
</dbReference>
<dbReference type="AlphaFoldDB" id="A0A6N4V672"/>
<evidence type="ECO:0000256" key="1">
    <source>
        <dbReference type="SAM" id="Phobius"/>
    </source>
</evidence>
<dbReference type="SUPFAM" id="SSF48317">
    <property type="entry name" value="Acid phosphatase/Vanadium-dependent haloperoxidase"/>
    <property type="match status" value="1"/>
</dbReference>
<proteinExistence type="predicted"/>
<protein>
    <submittedName>
        <fullName evidence="3">Phosphatase PAP2 family protein</fullName>
    </submittedName>
</protein>
<evidence type="ECO:0000313" key="4">
    <source>
        <dbReference type="Proteomes" id="UP000466785"/>
    </source>
</evidence>
<name>A0A6N4V672_9MYCO</name>
<feature type="transmembrane region" description="Helical" evidence="1">
    <location>
        <begin position="64"/>
        <end position="83"/>
    </location>
</feature>
<feature type="domain" description="Phosphatidic acid phosphatase type 2/haloperoxidase" evidence="2">
    <location>
        <begin position="87"/>
        <end position="200"/>
    </location>
</feature>
<dbReference type="Proteomes" id="UP000466785">
    <property type="component" value="Chromosome"/>
</dbReference>
<keyword evidence="1" id="KW-0812">Transmembrane</keyword>